<reference evidence="1 2" key="1">
    <citation type="submission" date="2016-07" db="EMBL/GenBank/DDBJ databases">
        <title>Complete genome sequence of Bradyrhizobium icense LMTR 13T, a potential inoculant strain isolated from lima bean (Phaseolus lunatus) in Peru.</title>
        <authorList>
            <person name="Ormeno-Orrillo E."/>
            <person name="Duran D."/>
            <person name="Rogel M.A."/>
            <person name="Rey L."/>
            <person name="Imperial J."/>
            <person name="Ruiz-Argueso T."/>
            <person name="Martinez-Romero E."/>
        </authorList>
    </citation>
    <scope>NUCLEOTIDE SEQUENCE [LARGE SCALE GENOMIC DNA]</scope>
    <source>
        <strain evidence="1 2">LMTR 13</strain>
    </source>
</reference>
<dbReference type="Proteomes" id="UP000092839">
    <property type="component" value="Chromosome"/>
</dbReference>
<organism evidence="1 2">
    <name type="scientific">Bradyrhizobium icense</name>
    <dbReference type="NCBI Taxonomy" id="1274631"/>
    <lineage>
        <taxon>Bacteria</taxon>
        <taxon>Pseudomonadati</taxon>
        <taxon>Pseudomonadota</taxon>
        <taxon>Alphaproteobacteria</taxon>
        <taxon>Hyphomicrobiales</taxon>
        <taxon>Nitrobacteraceae</taxon>
        <taxon>Bradyrhizobium</taxon>
    </lineage>
</organism>
<protein>
    <submittedName>
        <fullName evidence="1">Uncharacterized protein</fullName>
    </submittedName>
</protein>
<dbReference type="STRING" id="1274631.LMTR13_24960"/>
<dbReference type="AlphaFoldDB" id="A0A1B1UJI5"/>
<dbReference type="KEGG" id="bic:LMTR13_24960"/>
<dbReference type="EMBL" id="CP016428">
    <property type="protein sequence ID" value="ANW02926.1"/>
    <property type="molecule type" value="Genomic_DNA"/>
</dbReference>
<evidence type="ECO:0000313" key="2">
    <source>
        <dbReference type="Proteomes" id="UP000092839"/>
    </source>
</evidence>
<proteinExistence type="predicted"/>
<gene>
    <name evidence="1" type="ORF">LMTR13_24960</name>
</gene>
<keyword evidence="2" id="KW-1185">Reference proteome</keyword>
<evidence type="ECO:0000313" key="1">
    <source>
        <dbReference type="EMBL" id="ANW02926.1"/>
    </source>
</evidence>
<name>A0A1B1UJI5_9BRAD</name>
<sequence length="74" mass="9041">MLWINQRQRPGLSMALWLKLLMKPLFRSAKLPWIDRDRQMRGLVIQQSPTFWWRAAHKLLISEIFDFWPIPRLP</sequence>
<accession>A0A1B1UJI5</accession>